<reference evidence="2" key="1">
    <citation type="submission" date="2023-04" db="EMBL/GenBank/DDBJ databases">
        <authorList>
            <consortium name="ELIXIR-Norway"/>
        </authorList>
    </citation>
    <scope>NUCLEOTIDE SEQUENCE [LARGE SCALE GENOMIC DNA]</scope>
</reference>
<protein>
    <submittedName>
        <fullName evidence="2">Uncharacterized protein</fullName>
    </submittedName>
</protein>
<dbReference type="EMBL" id="OX459947">
    <property type="protein sequence ID" value="CAI9154030.1"/>
    <property type="molecule type" value="Genomic_DNA"/>
</dbReference>
<accession>A0ABN8XXC2</accession>
<evidence type="ECO:0000256" key="1">
    <source>
        <dbReference type="SAM" id="MobiDB-lite"/>
    </source>
</evidence>
<feature type="compositionally biased region" description="Basic and acidic residues" evidence="1">
    <location>
        <begin position="62"/>
        <end position="71"/>
    </location>
</feature>
<evidence type="ECO:0000313" key="3">
    <source>
        <dbReference type="Proteomes" id="UP001176941"/>
    </source>
</evidence>
<feature type="compositionally biased region" description="Basic and acidic residues" evidence="1">
    <location>
        <begin position="96"/>
        <end position="105"/>
    </location>
</feature>
<organism evidence="2 3">
    <name type="scientific">Rangifer tarandus platyrhynchus</name>
    <name type="common">Svalbard reindeer</name>
    <dbReference type="NCBI Taxonomy" id="3082113"/>
    <lineage>
        <taxon>Eukaryota</taxon>
        <taxon>Metazoa</taxon>
        <taxon>Chordata</taxon>
        <taxon>Craniata</taxon>
        <taxon>Vertebrata</taxon>
        <taxon>Euteleostomi</taxon>
        <taxon>Mammalia</taxon>
        <taxon>Eutheria</taxon>
        <taxon>Laurasiatheria</taxon>
        <taxon>Artiodactyla</taxon>
        <taxon>Ruminantia</taxon>
        <taxon>Pecora</taxon>
        <taxon>Cervidae</taxon>
        <taxon>Odocoileinae</taxon>
        <taxon>Rangifer</taxon>
    </lineage>
</organism>
<dbReference type="Proteomes" id="UP001176941">
    <property type="component" value="Chromosome 11"/>
</dbReference>
<feature type="compositionally biased region" description="Low complexity" evidence="1">
    <location>
        <begin position="144"/>
        <end position="166"/>
    </location>
</feature>
<feature type="compositionally biased region" description="Pro residues" evidence="1">
    <location>
        <begin position="31"/>
        <end position="40"/>
    </location>
</feature>
<feature type="region of interest" description="Disordered" evidence="1">
    <location>
        <begin position="15"/>
        <end position="132"/>
    </location>
</feature>
<sequence length="233" mass="23780">MGWWGREPGVQQLGWDLQEYLQGIKGSHPSPGEPAGPSPRSPAGSTPRFPPPAHPPPRRPGRRPESRRVRDSGGPAPTGCQVQRPWIPAEAPEAGGRLRETRPDRPVAAAGEQGAGPPPAPRSGSDTRCSPGAPYLLRAAVAAGGALSQASAARGRSTEAAAVAAAKDNQQPAGFGTAAADAGLTSGEPGPPPTPGSSRESTPWPPPAEGRSRSRRGGAKKLRPRGESTASAV</sequence>
<gene>
    <name evidence="2" type="ORF">MRATA1EN1_LOCUS2992</name>
</gene>
<keyword evidence="3" id="KW-1185">Reference proteome</keyword>
<evidence type="ECO:0000313" key="2">
    <source>
        <dbReference type="EMBL" id="CAI9154030.1"/>
    </source>
</evidence>
<proteinExistence type="predicted"/>
<name>A0ABN8XXC2_RANTA</name>
<feature type="region of interest" description="Disordered" evidence="1">
    <location>
        <begin position="144"/>
        <end position="233"/>
    </location>
</feature>
<feature type="compositionally biased region" description="Basic residues" evidence="1">
    <location>
        <begin position="213"/>
        <end position="223"/>
    </location>
</feature>